<dbReference type="InterPro" id="IPR001509">
    <property type="entry name" value="Epimerase_deHydtase"/>
</dbReference>
<name>A0A1H1XDU3_9ACTN</name>
<dbReference type="AlphaFoldDB" id="A0A1H1XDU3"/>
<evidence type="ECO:0000313" key="2">
    <source>
        <dbReference type="EMBL" id="SDT07434.1"/>
    </source>
</evidence>
<organism evidence="2 3">
    <name type="scientific">Friedmanniella luteola</name>
    <dbReference type="NCBI Taxonomy" id="546871"/>
    <lineage>
        <taxon>Bacteria</taxon>
        <taxon>Bacillati</taxon>
        <taxon>Actinomycetota</taxon>
        <taxon>Actinomycetes</taxon>
        <taxon>Propionibacteriales</taxon>
        <taxon>Nocardioidaceae</taxon>
        <taxon>Friedmanniella</taxon>
    </lineage>
</organism>
<dbReference type="STRING" id="546871.SAMN04488543_2969"/>
<feature type="domain" description="NAD-dependent epimerase/dehydratase" evidence="1">
    <location>
        <begin position="3"/>
        <end position="224"/>
    </location>
</feature>
<evidence type="ECO:0000313" key="3">
    <source>
        <dbReference type="Proteomes" id="UP000199092"/>
    </source>
</evidence>
<dbReference type="RefSeq" id="WP_091413836.1">
    <property type="nucleotide sequence ID" value="NZ_LT629749.1"/>
</dbReference>
<sequence>MRIAVIGGSGHIGSFLLPRLVRAGHEVLNLSRGGSRPYTDDPAWAEVRAVAVDRHAEDADGTFGARVAGLEADVVVDLICFTPASAVALVDALRGRTGHLLHCGSIWMHGPSSRIPLTEDDERHPVGEYGVGKDAIARLLQEETAAGGLPTTSLHPGHISGPGWAPITPLGNLDHGVWERLARGEEVLVPGTGSELLHHVHADDVAVAFQLALEQPAAAHGEVFHATAARAMTVRGLLEVAAGWFDREPVTRTVGWDEFRAATPTAFAEQSWDHLWRSQFASPAKAGRLLGFTPGEPDVAVREGVEWLRRHGDLQHLGAPPARDLV</sequence>
<protein>
    <submittedName>
        <fullName evidence="2">Nucleoside-diphosphate-sugar epimerase</fullName>
    </submittedName>
</protein>
<dbReference type="PANTHER" id="PTHR43245">
    <property type="entry name" value="BIFUNCTIONAL POLYMYXIN RESISTANCE PROTEIN ARNA"/>
    <property type="match status" value="1"/>
</dbReference>
<evidence type="ECO:0000259" key="1">
    <source>
        <dbReference type="Pfam" id="PF01370"/>
    </source>
</evidence>
<accession>A0A1H1XDU3</accession>
<dbReference type="EMBL" id="LT629749">
    <property type="protein sequence ID" value="SDT07434.1"/>
    <property type="molecule type" value="Genomic_DNA"/>
</dbReference>
<dbReference type="InterPro" id="IPR036291">
    <property type="entry name" value="NAD(P)-bd_dom_sf"/>
</dbReference>
<reference evidence="2 3" key="1">
    <citation type="submission" date="2016-10" db="EMBL/GenBank/DDBJ databases">
        <authorList>
            <person name="de Groot N.N."/>
        </authorList>
    </citation>
    <scope>NUCLEOTIDE SEQUENCE [LARGE SCALE GENOMIC DNA]</scope>
    <source>
        <strain evidence="2 3">DSM 21741</strain>
    </source>
</reference>
<dbReference type="Gene3D" id="3.40.50.720">
    <property type="entry name" value="NAD(P)-binding Rossmann-like Domain"/>
    <property type="match status" value="1"/>
</dbReference>
<dbReference type="SUPFAM" id="SSF51735">
    <property type="entry name" value="NAD(P)-binding Rossmann-fold domains"/>
    <property type="match status" value="1"/>
</dbReference>
<gene>
    <name evidence="2" type="ORF">SAMN04488543_2969</name>
</gene>
<dbReference type="Pfam" id="PF01370">
    <property type="entry name" value="Epimerase"/>
    <property type="match status" value="1"/>
</dbReference>
<proteinExistence type="predicted"/>
<keyword evidence="3" id="KW-1185">Reference proteome</keyword>
<dbReference type="InterPro" id="IPR050177">
    <property type="entry name" value="Lipid_A_modif_metabolic_enz"/>
</dbReference>
<dbReference type="OrthoDB" id="9774199at2"/>
<dbReference type="Proteomes" id="UP000199092">
    <property type="component" value="Chromosome I"/>
</dbReference>